<gene>
    <name evidence="3" type="ORF">Cni_G09584</name>
</gene>
<dbReference type="Proteomes" id="UP001327560">
    <property type="component" value="Chromosome 3"/>
</dbReference>
<dbReference type="InterPro" id="IPR010989">
    <property type="entry name" value="SNARE"/>
</dbReference>
<dbReference type="GO" id="GO:0015031">
    <property type="term" value="P:protein transport"/>
    <property type="evidence" value="ECO:0007669"/>
    <property type="project" value="UniProtKB-KW"/>
</dbReference>
<name>A0AAQ3Q915_9LILI</name>
<evidence type="ECO:0000313" key="4">
    <source>
        <dbReference type="Proteomes" id="UP001327560"/>
    </source>
</evidence>
<dbReference type="InterPro" id="IPR006011">
    <property type="entry name" value="Syntaxin_N"/>
</dbReference>
<evidence type="ECO:0000259" key="2">
    <source>
        <dbReference type="Pfam" id="PF00804"/>
    </source>
</evidence>
<dbReference type="SUPFAM" id="SSF47661">
    <property type="entry name" value="t-snare proteins"/>
    <property type="match status" value="1"/>
</dbReference>
<evidence type="ECO:0000313" key="3">
    <source>
        <dbReference type="EMBL" id="WOL00871.1"/>
    </source>
</evidence>
<dbReference type="Pfam" id="PF00804">
    <property type="entry name" value="Syntaxin"/>
    <property type="match status" value="1"/>
</dbReference>
<reference evidence="3 4" key="1">
    <citation type="submission" date="2023-10" db="EMBL/GenBank/DDBJ databases">
        <title>Chromosome-scale genome assembly provides insights into flower coloration mechanisms of Canna indica.</title>
        <authorList>
            <person name="Li C."/>
        </authorList>
    </citation>
    <scope>NUCLEOTIDE SEQUENCE [LARGE SCALE GENOMIC DNA]</scope>
    <source>
        <tissue evidence="3">Flower</tissue>
    </source>
</reference>
<proteinExistence type="predicted"/>
<keyword evidence="1" id="KW-0813">Transport</keyword>
<dbReference type="Gene3D" id="1.20.58.70">
    <property type="match status" value="1"/>
</dbReference>
<sequence length="133" mass="15261">MWPHDRINADIVQVLKTAHSIRSRLEAMDGSNAANWCLSGCCEGTLIDRTRIVISNRLRKKLKEMMMDFQAMQQQMMVEYRETVERRYFTVMGEAAAEEVIERIITNSESEGMVKTTILEYGPGKVVEMVQAI</sequence>
<keyword evidence="4" id="KW-1185">Reference proteome</keyword>
<organism evidence="3 4">
    <name type="scientific">Canna indica</name>
    <name type="common">Indian-shot</name>
    <dbReference type="NCBI Taxonomy" id="4628"/>
    <lineage>
        <taxon>Eukaryota</taxon>
        <taxon>Viridiplantae</taxon>
        <taxon>Streptophyta</taxon>
        <taxon>Embryophyta</taxon>
        <taxon>Tracheophyta</taxon>
        <taxon>Spermatophyta</taxon>
        <taxon>Magnoliopsida</taxon>
        <taxon>Liliopsida</taxon>
        <taxon>Zingiberales</taxon>
        <taxon>Cannaceae</taxon>
        <taxon>Canna</taxon>
    </lineage>
</organism>
<protein>
    <submittedName>
        <fullName evidence="3">Syntaxin-related protein KNOLLE</fullName>
    </submittedName>
</protein>
<evidence type="ECO:0000256" key="1">
    <source>
        <dbReference type="ARBA" id="ARBA00022927"/>
    </source>
</evidence>
<dbReference type="GO" id="GO:0016020">
    <property type="term" value="C:membrane"/>
    <property type="evidence" value="ECO:0007669"/>
    <property type="project" value="InterPro"/>
</dbReference>
<dbReference type="AlphaFoldDB" id="A0AAQ3Q915"/>
<keyword evidence="1" id="KW-0653">Protein transport</keyword>
<dbReference type="EMBL" id="CP136892">
    <property type="protein sequence ID" value="WOL00871.1"/>
    <property type="molecule type" value="Genomic_DNA"/>
</dbReference>
<feature type="domain" description="Syntaxin N-terminal" evidence="2">
    <location>
        <begin position="5"/>
        <end position="115"/>
    </location>
</feature>
<accession>A0AAQ3Q915</accession>
<dbReference type="GO" id="GO:0016192">
    <property type="term" value="P:vesicle-mediated transport"/>
    <property type="evidence" value="ECO:0007669"/>
    <property type="project" value="InterPro"/>
</dbReference>